<reference evidence="11 12" key="1">
    <citation type="submission" date="2019-08" db="EMBL/GenBank/DDBJ databases">
        <authorList>
            <person name="Guy L."/>
        </authorList>
    </citation>
    <scope>NUCLEOTIDE SEQUENCE [LARGE SCALE GENOMIC DNA]</scope>
    <source>
        <strain evidence="11 12">SGT-108</strain>
    </source>
</reference>
<keyword evidence="6 9" id="KW-1133">Transmembrane helix</keyword>
<proteinExistence type="inferred from homology"/>
<keyword evidence="8 9" id="KW-0131">Cell cycle</keyword>
<comment type="subunit">
    <text evidence="9">Part of a complex composed of FtsB, FtsL and FtsQ.</text>
</comment>
<dbReference type="Gene3D" id="3.40.50.11690">
    <property type="entry name" value="Cell division protein FtsQ/DivIB"/>
    <property type="match status" value="1"/>
</dbReference>
<dbReference type="OrthoDB" id="9790370at2"/>
<dbReference type="InterPro" id="IPR005548">
    <property type="entry name" value="Cell_div_FtsQ/DivIB_C"/>
</dbReference>
<dbReference type="Pfam" id="PF03799">
    <property type="entry name" value="FtsQ_DivIB_C"/>
    <property type="match status" value="1"/>
</dbReference>
<feature type="transmembrane region" description="Helical" evidence="9">
    <location>
        <begin position="20"/>
        <end position="39"/>
    </location>
</feature>
<accession>A0A5E4PJ11</accession>
<dbReference type="InterPro" id="IPR034746">
    <property type="entry name" value="POTRA"/>
</dbReference>
<keyword evidence="3 9" id="KW-0997">Cell inner membrane</keyword>
<feature type="domain" description="POTRA" evidence="10">
    <location>
        <begin position="45"/>
        <end position="113"/>
    </location>
</feature>
<evidence type="ECO:0000256" key="8">
    <source>
        <dbReference type="ARBA" id="ARBA00023306"/>
    </source>
</evidence>
<dbReference type="GO" id="GO:0043093">
    <property type="term" value="P:FtsZ-dependent cytokinesis"/>
    <property type="evidence" value="ECO:0007669"/>
    <property type="project" value="UniProtKB-UniRule"/>
</dbReference>
<dbReference type="InterPro" id="IPR013685">
    <property type="entry name" value="POTRA_FtsQ_type"/>
</dbReference>
<dbReference type="EMBL" id="LR699119">
    <property type="protein sequence ID" value="VVC76341.1"/>
    <property type="molecule type" value="Genomic_DNA"/>
</dbReference>
<keyword evidence="7 9" id="KW-0472">Membrane</keyword>
<dbReference type="GO" id="GO:0090529">
    <property type="term" value="P:cell septum assembly"/>
    <property type="evidence" value="ECO:0007669"/>
    <property type="project" value="InterPro"/>
</dbReference>
<keyword evidence="5 9" id="KW-0812">Transmembrane</keyword>
<evidence type="ECO:0000256" key="1">
    <source>
        <dbReference type="ARBA" id="ARBA00004370"/>
    </source>
</evidence>
<keyword evidence="2 9" id="KW-1003">Cell membrane</keyword>
<evidence type="ECO:0000313" key="11">
    <source>
        <dbReference type="EMBL" id="VVC76341.1"/>
    </source>
</evidence>
<dbReference type="PROSITE" id="PS51779">
    <property type="entry name" value="POTRA"/>
    <property type="match status" value="1"/>
</dbReference>
<evidence type="ECO:0000256" key="6">
    <source>
        <dbReference type="ARBA" id="ARBA00022989"/>
    </source>
</evidence>
<dbReference type="GO" id="GO:0005886">
    <property type="term" value="C:plasma membrane"/>
    <property type="evidence" value="ECO:0007669"/>
    <property type="project" value="UniProtKB-SubCell"/>
</dbReference>
<dbReference type="PANTHER" id="PTHR35851:SF1">
    <property type="entry name" value="CELL DIVISION PROTEIN FTSQ"/>
    <property type="match status" value="1"/>
</dbReference>
<comment type="similarity">
    <text evidence="9">Belongs to the FtsQ/DivIB family. FtsQ subfamily.</text>
</comment>
<evidence type="ECO:0000313" key="12">
    <source>
        <dbReference type="Proteomes" id="UP000324194"/>
    </source>
</evidence>
<evidence type="ECO:0000256" key="5">
    <source>
        <dbReference type="ARBA" id="ARBA00022692"/>
    </source>
</evidence>
<name>A0A5E4PJ11_9COXI</name>
<dbReference type="Pfam" id="PF08478">
    <property type="entry name" value="POTRA_1"/>
    <property type="match status" value="1"/>
</dbReference>
<evidence type="ECO:0000256" key="4">
    <source>
        <dbReference type="ARBA" id="ARBA00022618"/>
    </source>
</evidence>
<gene>
    <name evidence="9 11" type="primary">ftsQ</name>
    <name evidence="11" type="ORF">AQUSIP_16520</name>
</gene>
<evidence type="ECO:0000256" key="9">
    <source>
        <dbReference type="HAMAP-Rule" id="MF_00911"/>
    </source>
</evidence>
<dbReference type="KEGG" id="asip:AQUSIP_16520"/>
<dbReference type="Proteomes" id="UP000324194">
    <property type="component" value="Chromosome 1"/>
</dbReference>
<comment type="subcellular location">
    <subcellularLocation>
        <location evidence="9">Cell inner membrane</location>
        <topology evidence="9">Single-pass type II membrane protein</topology>
    </subcellularLocation>
    <subcellularLocation>
        <location evidence="1">Membrane</location>
    </subcellularLocation>
    <text evidence="9">Localizes to the division septum.</text>
</comment>
<sequence length="245" mass="28491">MDVRKGKQKFKLLQHLSQILKISFLGAVIISIVFALNQLDLARYFPIKTVRVFGVNRVNNEEVRSLLLPLVSRGFFTVNVEYIRDRLSQMPWVSELYVRRIWPDQIEVKLVEKKPAARWNNESLLSEAGEVFTPPRETYPANLPDFIGPSGQQIFMLKYFNDINRLLFPLHAKISHLELTPYFTWKLTLDNGITMQIGHKDILTRLSHFVKVYPKIVGARATEVDYIDLRYPNGMAVRWKETVST</sequence>
<evidence type="ECO:0000259" key="10">
    <source>
        <dbReference type="PROSITE" id="PS51779"/>
    </source>
</evidence>
<keyword evidence="12" id="KW-1185">Reference proteome</keyword>
<keyword evidence="4 9" id="KW-0132">Cell division</keyword>
<organism evidence="11 12">
    <name type="scientific">Aquicella siphonis</name>
    <dbReference type="NCBI Taxonomy" id="254247"/>
    <lineage>
        <taxon>Bacteria</taxon>
        <taxon>Pseudomonadati</taxon>
        <taxon>Pseudomonadota</taxon>
        <taxon>Gammaproteobacteria</taxon>
        <taxon>Legionellales</taxon>
        <taxon>Coxiellaceae</taxon>
        <taxon>Aquicella</taxon>
    </lineage>
</organism>
<dbReference type="InterPro" id="IPR045335">
    <property type="entry name" value="FtsQ_C_sf"/>
</dbReference>
<dbReference type="HAMAP" id="MF_00911">
    <property type="entry name" value="FtsQ_subfam"/>
    <property type="match status" value="1"/>
</dbReference>
<dbReference type="AlphaFoldDB" id="A0A5E4PJ11"/>
<dbReference type="PANTHER" id="PTHR35851">
    <property type="entry name" value="CELL DIVISION PROTEIN FTSQ"/>
    <property type="match status" value="1"/>
</dbReference>
<protein>
    <recommendedName>
        <fullName evidence="9">Cell division protein FtsQ</fullName>
    </recommendedName>
</protein>
<comment type="function">
    <text evidence="9">Essential cell division protein. May link together the upstream cell division proteins, which are predominantly cytoplasmic, with the downstream cell division proteins, which are predominantly periplasmic. May control correct divisome assembly.</text>
</comment>
<dbReference type="InterPro" id="IPR026579">
    <property type="entry name" value="FtsQ"/>
</dbReference>
<dbReference type="Gene3D" id="3.10.20.310">
    <property type="entry name" value="membrane protein fhac"/>
    <property type="match status" value="1"/>
</dbReference>
<dbReference type="RefSeq" id="WP_148339563.1">
    <property type="nucleotide sequence ID" value="NZ_LR699119.1"/>
</dbReference>
<dbReference type="GO" id="GO:0032153">
    <property type="term" value="C:cell division site"/>
    <property type="evidence" value="ECO:0007669"/>
    <property type="project" value="UniProtKB-UniRule"/>
</dbReference>
<evidence type="ECO:0000256" key="7">
    <source>
        <dbReference type="ARBA" id="ARBA00023136"/>
    </source>
</evidence>
<evidence type="ECO:0000256" key="3">
    <source>
        <dbReference type="ARBA" id="ARBA00022519"/>
    </source>
</evidence>
<evidence type="ECO:0000256" key="2">
    <source>
        <dbReference type="ARBA" id="ARBA00022475"/>
    </source>
</evidence>